<dbReference type="Proteomes" id="UP000752171">
    <property type="component" value="Unassembled WGS sequence"/>
</dbReference>
<evidence type="ECO:0000313" key="2">
    <source>
        <dbReference type="Proteomes" id="UP000752171"/>
    </source>
</evidence>
<name>A0A8T2L6Y0_ASTMX</name>
<evidence type="ECO:0000313" key="1">
    <source>
        <dbReference type="EMBL" id="KAG9266999.1"/>
    </source>
</evidence>
<protein>
    <submittedName>
        <fullName evidence="1">Uncharacterized protein</fullName>
    </submittedName>
</protein>
<dbReference type="AlphaFoldDB" id="A0A8T2L6Y0"/>
<sequence>MQSLTVSRKNVLDGVPKHTARVCGKKMIQCHAAWKIVGRAKQDMLWDGRGAFLHKRMFRSSRLAAKREAECLSA</sequence>
<comment type="caution">
    <text evidence="1">The sequence shown here is derived from an EMBL/GenBank/DDBJ whole genome shotgun (WGS) entry which is preliminary data.</text>
</comment>
<proteinExistence type="predicted"/>
<reference evidence="1 2" key="1">
    <citation type="submission" date="2021-07" db="EMBL/GenBank/DDBJ databases">
        <authorList>
            <person name="Imarazene B."/>
            <person name="Zahm M."/>
            <person name="Klopp C."/>
            <person name="Cabau C."/>
            <person name="Beille S."/>
            <person name="Jouanno E."/>
            <person name="Castinel A."/>
            <person name="Lluch J."/>
            <person name="Gil L."/>
            <person name="Kuchtly C."/>
            <person name="Lopez Roques C."/>
            <person name="Donnadieu C."/>
            <person name="Parrinello H."/>
            <person name="Journot L."/>
            <person name="Du K."/>
            <person name="Schartl M."/>
            <person name="Retaux S."/>
            <person name="Guiguen Y."/>
        </authorList>
    </citation>
    <scope>NUCLEOTIDE SEQUENCE [LARGE SCALE GENOMIC DNA]</scope>
    <source>
        <strain evidence="1">Pach_M1</strain>
        <tissue evidence="1">Testis</tissue>
    </source>
</reference>
<accession>A0A8T2L6Y0</accession>
<organism evidence="1 2">
    <name type="scientific">Astyanax mexicanus</name>
    <name type="common">Blind cave fish</name>
    <name type="synonym">Astyanax fasciatus mexicanus</name>
    <dbReference type="NCBI Taxonomy" id="7994"/>
    <lineage>
        <taxon>Eukaryota</taxon>
        <taxon>Metazoa</taxon>
        <taxon>Chordata</taxon>
        <taxon>Craniata</taxon>
        <taxon>Vertebrata</taxon>
        <taxon>Euteleostomi</taxon>
        <taxon>Actinopterygii</taxon>
        <taxon>Neopterygii</taxon>
        <taxon>Teleostei</taxon>
        <taxon>Ostariophysi</taxon>
        <taxon>Characiformes</taxon>
        <taxon>Characoidei</taxon>
        <taxon>Acestrorhamphidae</taxon>
        <taxon>Acestrorhamphinae</taxon>
        <taxon>Astyanax</taxon>
    </lineage>
</organism>
<gene>
    <name evidence="1" type="ORF">AMEX_G19671</name>
</gene>
<dbReference type="EMBL" id="JAICCE010000016">
    <property type="protein sequence ID" value="KAG9266999.1"/>
    <property type="molecule type" value="Genomic_DNA"/>
</dbReference>